<evidence type="ECO:0008006" key="3">
    <source>
        <dbReference type="Google" id="ProtNLM"/>
    </source>
</evidence>
<reference evidence="1 2" key="1">
    <citation type="submission" date="2020-08" db="EMBL/GenBank/DDBJ databases">
        <title>Genomic Encyclopedia of Type Strains, Phase IV (KMG-IV): sequencing the most valuable type-strain genomes for metagenomic binning, comparative biology and taxonomic classification.</title>
        <authorList>
            <person name="Goeker M."/>
        </authorList>
    </citation>
    <scope>NUCLEOTIDE SEQUENCE [LARGE SCALE GENOMIC DNA]</scope>
    <source>
        <strain evidence="1 2">DSM 45385</strain>
    </source>
</reference>
<dbReference type="PIRSF" id="PIRSF017349">
    <property type="entry name" value="UCP017349"/>
    <property type="match status" value="1"/>
</dbReference>
<gene>
    <name evidence="1" type="ORF">HNR40_001138</name>
</gene>
<sequence length="135" mass="14772">MDNLLAGPPPTLLPDLTEARQALEAGAKAADVAARFPAYPAAWAALAEEYFAKGHAVTSYAFARTGYHRGLDQLRRNGWKGHGPIPWEHEPNQGFLRCLYSLARAAQSIGEKDEAERCMQFLKDSDPAAYDALAK</sequence>
<dbReference type="InterPro" id="IPR014487">
    <property type="entry name" value="DUF3151"/>
</dbReference>
<comment type="caution">
    <text evidence="1">The sequence shown here is derived from an EMBL/GenBank/DDBJ whole genome shotgun (WGS) entry which is preliminary data.</text>
</comment>
<dbReference type="AlphaFoldDB" id="A0A7W7ZXN7"/>
<proteinExistence type="predicted"/>
<dbReference type="Pfam" id="PF11349">
    <property type="entry name" value="DUF3151"/>
    <property type="match status" value="1"/>
</dbReference>
<protein>
    <recommendedName>
        <fullName evidence="3">DUF3151 domain-containing protein</fullName>
    </recommendedName>
</protein>
<evidence type="ECO:0000313" key="1">
    <source>
        <dbReference type="EMBL" id="MBB5075692.1"/>
    </source>
</evidence>
<keyword evidence="2" id="KW-1185">Reference proteome</keyword>
<dbReference type="Proteomes" id="UP000568380">
    <property type="component" value="Unassembled WGS sequence"/>
</dbReference>
<dbReference type="EMBL" id="JACHIN010000001">
    <property type="protein sequence ID" value="MBB5075692.1"/>
    <property type="molecule type" value="Genomic_DNA"/>
</dbReference>
<accession>A0A7W7ZXN7</accession>
<dbReference type="RefSeq" id="WP_184958854.1">
    <property type="nucleotide sequence ID" value="NZ_JACHIN010000001.1"/>
</dbReference>
<evidence type="ECO:0000313" key="2">
    <source>
        <dbReference type="Proteomes" id="UP000568380"/>
    </source>
</evidence>
<name>A0A7W7ZXN7_9ACTN</name>
<organism evidence="1 2">
    <name type="scientific">Nonomuraea endophytica</name>
    <dbReference type="NCBI Taxonomy" id="714136"/>
    <lineage>
        <taxon>Bacteria</taxon>
        <taxon>Bacillati</taxon>
        <taxon>Actinomycetota</taxon>
        <taxon>Actinomycetes</taxon>
        <taxon>Streptosporangiales</taxon>
        <taxon>Streptosporangiaceae</taxon>
        <taxon>Nonomuraea</taxon>
    </lineage>
</organism>